<keyword evidence="5" id="KW-1185">Reference proteome</keyword>
<dbReference type="AlphaFoldDB" id="A0A923LDC9"/>
<dbReference type="Proteomes" id="UP000649345">
    <property type="component" value="Unassembled WGS sequence"/>
</dbReference>
<evidence type="ECO:0000256" key="2">
    <source>
        <dbReference type="SAM" id="SignalP"/>
    </source>
</evidence>
<feature type="chain" id="PRO_5037657413" evidence="2">
    <location>
        <begin position="23"/>
        <end position="322"/>
    </location>
</feature>
<comment type="caution">
    <text evidence="4">The sequence shown here is derived from an EMBL/GenBank/DDBJ whole genome shotgun (WGS) entry which is preliminary data.</text>
</comment>
<gene>
    <name evidence="4" type="ORF">H8S44_09955</name>
</gene>
<evidence type="ECO:0000313" key="5">
    <source>
        <dbReference type="Proteomes" id="UP000649345"/>
    </source>
</evidence>
<keyword evidence="1" id="KW-1133">Transmembrane helix</keyword>
<name>A0A923LDC9_9FIRM</name>
<dbReference type="InterPro" id="IPR025645">
    <property type="entry name" value="DUF4349"/>
</dbReference>
<accession>A0A923LDC9</accession>
<keyword evidence="1" id="KW-0472">Membrane</keyword>
<feature type="domain" description="DUF4349" evidence="3">
    <location>
        <begin position="80"/>
        <end position="293"/>
    </location>
</feature>
<reference evidence="4" key="1">
    <citation type="submission" date="2020-08" db="EMBL/GenBank/DDBJ databases">
        <title>Genome public.</title>
        <authorList>
            <person name="Liu C."/>
            <person name="Sun Q."/>
        </authorList>
    </citation>
    <scope>NUCLEOTIDE SEQUENCE</scope>
    <source>
        <strain evidence="4">NSJ-68</strain>
    </source>
</reference>
<evidence type="ECO:0000259" key="3">
    <source>
        <dbReference type="Pfam" id="PF14257"/>
    </source>
</evidence>
<feature type="transmembrane region" description="Helical" evidence="1">
    <location>
        <begin position="273"/>
        <end position="295"/>
    </location>
</feature>
<dbReference type="Pfam" id="PF14257">
    <property type="entry name" value="DUF4349"/>
    <property type="match status" value="1"/>
</dbReference>
<organism evidence="4 5">
    <name type="scientific">Anaerosacchariphilus hominis</name>
    <dbReference type="NCBI Taxonomy" id="2763017"/>
    <lineage>
        <taxon>Bacteria</taxon>
        <taxon>Bacillati</taxon>
        <taxon>Bacillota</taxon>
        <taxon>Clostridia</taxon>
        <taxon>Lachnospirales</taxon>
        <taxon>Lachnospiraceae</taxon>
        <taxon>Anaerosacchariphilus</taxon>
    </lineage>
</organism>
<evidence type="ECO:0000313" key="4">
    <source>
        <dbReference type="EMBL" id="MBC5660095.1"/>
    </source>
</evidence>
<proteinExistence type="predicted"/>
<dbReference type="PROSITE" id="PS51257">
    <property type="entry name" value="PROKAR_LIPOPROTEIN"/>
    <property type="match status" value="1"/>
</dbReference>
<dbReference type="RefSeq" id="WP_186873542.1">
    <property type="nucleotide sequence ID" value="NZ_JACOOR010000005.1"/>
</dbReference>
<keyword evidence="1" id="KW-0812">Transmembrane</keyword>
<keyword evidence="2" id="KW-0732">Signal</keyword>
<sequence>MKKKAEMTKILAAVLLAAMSLAAGCGGSSKNMATEASVMDTASNAAAADYGGYGEYETEDSYAEEATDTSGIETPTSTSQKLIKTVTLSMETKEFDALLSGIQDKVTESGGYTERSEVDGNSYYGSGNRSAWLCLRIPVDKLDTFVTTVSGLGNVTSKSESVDDITLQYVDTESHKKALETEQERLLILMEQAGNMEDIIKIETRLSEIRYELQSYESTLRTYDNQVDYSTVNVDIREVERESSGAVKQSYLEEVKSRLSDNFYDIGQGLRNFSIWLIASLPYLVLLAAAAFLVIKLAGKILKHQPLFRKKSGKDGEEPGKQ</sequence>
<evidence type="ECO:0000256" key="1">
    <source>
        <dbReference type="SAM" id="Phobius"/>
    </source>
</evidence>
<feature type="signal peptide" evidence="2">
    <location>
        <begin position="1"/>
        <end position="22"/>
    </location>
</feature>
<dbReference type="EMBL" id="JACOOR010000005">
    <property type="protein sequence ID" value="MBC5660095.1"/>
    <property type="molecule type" value="Genomic_DNA"/>
</dbReference>
<protein>
    <submittedName>
        <fullName evidence="4">DUF4349 domain-containing protein</fullName>
    </submittedName>
</protein>